<reference evidence="2" key="1">
    <citation type="journal article" date="2024" name="Front. Bioeng. Biotechnol.">
        <title>Genome-scale model development and genomic sequencing of the oleaginous clade Lipomyces.</title>
        <authorList>
            <person name="Czajka J.J."/>
            <person name="Han Y."/>
            <person name="Kim J."/>
            <person name="Mondo S.J."/>
            <person name="Hofstad B.A."/>
            <person name="Robles A."/>
            <person name="Haridas S."/>
            <person name="Riley R."/>
            <person name="LaButti K."/>
            <person name="Pangilinan J."/>
            <person name="Andreopoulos W."/>
            <person name="Lipzen A."/>
            <person name="Yan J."/>
            <person name="Wang M."/>
            <person name="Ng V."/>
            <person name="Grigoriev I.V."/>
            <person name="Spatafora J.W."/>
            <person name="Magnuson J.K."/>
            <person name="Baker S.E."/>
            <person name="Pomraning K.R."/>
        </authorList>
    </citation>
    <scope>NUCLEOTIDE SEQUENCE [LARGE SCALE GENOMIC DNA]</scope>
    <source>
        <strain evidence="2">CBS 7786</strain>
    </source>
</reference>
<organism evidence="1 2">
    <name type="scientific">Lipomyces kononenkoae</name>
    <name type="common">Yeast</name>
    <dbReference type="NCBI Taxonomy" id="34357"/>
    <lineage>
        <taxon>Eukaryota</taxon>
        <taxon>Fungi</taxon>
        <taxon>Dikarya</taxon>
        <taxon>Ascomycota</taxon>
        <taxon>Saccharomycotina</taxon>
        <taxon>Lipomycetes</taxon>
        <taxon>Lipomycetales</taxon>
        <taxon>Lipomycetaceae</taxon>
        <taxon>Lipomyces</taxon>
    </lineage>
</organism>
<keyword evidence="2" id="KW-1185">Reference proteome</keyword>
<evidence type="ECO:0000313" key="1">
    <source>
        <dbReference type="EMBL" id="KAK9239933.1"/>
    </source>
</evidence>
<proteinExistence type="predicted"/>
<accession>A0ACC3T7S5</accession>
<protein>
    <submittedName>
        <fullName evidence="1">Uncharacterized protein</fullName>
    </submittedName>
</protein>
<evidence type="ECO:0000313" key="2">
    <source>
        <dbReference type="Proteomes" id="UP001433508"/>
    </source>
</evidence>
<dbReference type="EMBL" id="MU971343">
    <property type="protein sequence ID" value="KAK9239933.1"/>
    <property type="molecule type" value="Genomic_DNA"/>
</dbReference>
<gene>
    <name evidence="1" type="ORF">V1525DRAFT_355334</name>
</gene>
<comment type="caution">
    <text evidence="1">The sequence shown here is derived from an EMBL/GenBank/DDBJ whole genome shotgun (WGS) entry which is preliminary data.</text>
</comment>
<sequence>MNYLRDLLYNSGTFRERKKSSDTSQPANSQTIPAKPQNEPATARQELLALLAANKEAYCSKGAENHGDASDGLDPSASVQDAQLDEETSSIEADDIQSPSTGRMGNSNPAYVPQVPLEGEQLAPGTPSPRTPSPRMGRSPGGGTQQDSDTTGMELATPPPKPRKKDHESPVLKEAVNMLSEQLSPPGNKITDRWQLMSEYRNLDARLMRLEAMEAVMRIQIRAMAPSGVDVIQEEDDDSAWEDEEDDSADNQTTCDSQQYLDCSASSLIADNVEEGNTAKAVEQEAGYDNSSQSIDETTIMMSTLLPLGMAPLDSLSSGCTFLYGYGNDGTSVAPEQHCQYPTELDTSADFLRSTLKPGFCDPFDDENNTLDIMDDQKLPSQCLNSQPANWPVNTSEEFNDRSEQENRKTTGNKKESSHRQHRRPQRSVLSISPFHFLDNDIDYLMKDKGPASSPDCDSTAIGQAQSRANKSSEAVEEVPRDVIGALDTTADEASFPPAQNGRLQSSHVVQQNDIQWMAARRGASPTHRCRSAPTISPESTPQKSSCKNPRTASRRKGLHVRFNEFAEVRVISDTDERFSLYEDSGWTW</sequence>
<name>A0ACC3T7S5_LIPKO</name>
<dbReference type="Proteomes" id="UP001433508">
    <property type="component" value="Unassembled WGS sequence"/>
</dbReference>